<keyword evidence="3" id="KW-1133">Transmembrane helix</keyword>
<dbReference type="InterPro" id="IPR036291">
    <property type="entry name" value="NAD(P)-bd_dom_sf"/>
</dbReference>
<dbReference type="Pfam" id="PF00106">
    <property type="entry name" value="adh_short"/>
    <property type="match status" value="1"/>
</dbReference>
<dbReference type="Gene3D" id="3.40.50.720">
    <property type="entry name" value="NAD(P)-binding Rossmann-like Domain"/>
    <property type="match status" value="1"/>
</dbReference>
<name>A0A9J6GDJ3_HAELO</name>
<evidence type="ECO:0000313" key="5">
    <source>
        <dbReference type="Proteomes" id="UP000821853"/>
    </source>
</evidence>
<dbReference type="OMA" id="VWHIVYN"/>
<dbReference type="PANTHER" id="PTHR24322">
    <property type="entry name" value="PKSB"/>
    <property type="match status" value="1"/>
</dbReference>
<dbReference type="VEuPathDB" id="VectorBase:HLOH_060408"/>
<dbReference type="InterPro" id="IPR002347">
    <property type="entry name" value="SDR_fam"/>
</dbReference>
<evidence type="ECO:0000256" key="3">
    <source>
        <dbReference type="SAM" id="Phobius"/>
    </source>
</evidence>
<dbReference type="EMBL" id="JABSTR010000006">
    <property type="protein sequence ID" value="KAH9372464.1"/>
    <property type="molecule type" value="Genomic_DNA"/>
</dbReference>
<proteinExistence type="inferred from homology"/>
<comment type="similarity">
    <text evidence="1">Belongs to the short-chain dehydrogenases/reductases (SDR) family.</text>
</comment>
<keyword evidence="3" id="KW-0472">Membrane</keyword>
<organism evidence="4 5">
    <name type="scientific">Haemaphysalis longicornis</name>
    <name type="common">Bush tick</name>
    <dbReference type="NCBI Taxonomy" id="44386"/>
    <lineage>
        <taxon>Eukaryota</taxon>
        <taxon>Metazoa</taxon>
        <taxon>Ecdysozoa</taxon>
        <taxon>Arthropoda</taxon>
        <taxon>Chelicerata</taxon>
        <taxon>Arachnida</taxon>
        <taxon>Acari</taxon>
        <taxon>Parasitiformes</taxon>
        <taxon>Ixodida</taxon>
        <taxon>Ixodoidea</taxon>
        <taxon>Ixodidae</taxon>
        <taxon>Haemaphysalinae</taxon>
        <taxon>Haemaphysalis</taxon>
    </lineage>
</organism>
<accession>A0A9J6GDJ3</accession>
<keyword evidence="5" id="KW-1185">Reference proteome</keyword>
<gene>
    <name evidence="4" type="ORF">HPB48_011314</name>
</gene>
<dbReference type="PANTHER" id="PTHR24322:SF736">
    <property type="entry name" value="RETINOL DEHYDROGENASE 10"/>
    <property type="match status" value="1"/>
</dbReference>
<protein>
    <recommendedName>
        <fullName evidence="6">Hydroxysteroid 17-beta dehydrogenase 11</fullName>
    </recommendedName>
</protein>
<keyword evidence="3" id="KW-0812">Transmembrane</keyword>
<comment type="caution">
    <text evidence="4">The sequence shown here is derived from an EMBL/GenBank/DDBJ whole genome shotgun (WGS) entry which is preliminary data.</text>
</comment>
<evidence type="ECO:0008006" key="6">
    <source>
        <dbReference type="Google" id="ProtNLM"/>
    </source>
</evidence>
<dbReference type="Proteomes" id="UP000821853">
    <property type="component" value="Chromosome 4"/>
</dbReference>
<evidence type="ECO:0000256" key="1">
    <source>
        <dbReference type="ARBA" id="ARBA00006484"/>
    </source>
</evidence>
<dbReference type="PRINTS" id="PR00081">
    <property type="entry name" value="GDHRDH"/>
</dbReference>
<reference evidence="4 5" key="1">
    <citation type="journal article" date="2020" name="Cell">
        <title>Large-Scale Comparative Analyses of Tick Genomes Elucidate Their Genetic Diversity and Vector Capacities.</title>
        <authorList>
            <consortium name="Tick Genome and Microbiome Consortium (TIGMIC)"/>
            <person name="Jia N."/>
            <person name="Wang J."/>
            <person name="Shi W."/>
            <person name="Du L."/>
            <person name="Sun Y."/>
            <person name="Zhan W."/>
            <person name="Jiang J.F."/>
            <person name="Wang Q."/>
            <person name="Zhang B."/>
            <person name="Ji P."/>
            <person name="Bell-Sakyi L."/>
            <person name="Cui X.M."/>
            <person name="Yuan T.T."/>
            <person name="Jiang B.G."/>
            <person name="Yang W.F."/>
            <person name="Lam T.T."/>
            <person name="Chang Q.C."/>
            <person name="Ding S.J."/>
            <person name="Wang X.J."/>
            <person name="Zhu J.G."/>
            <person name="Ruan X.D."/>
            <person name="Zhao L."/>
            <person name="Wei J.T."/>
            <person name="Ye R.Z."/>
            <person name="Que T.C."/>
            <person name="Du C.H."/>
            <person name="Zhou Y.H."/>
            <person name="Cheng J.X."/>
            <person name="Dai P.F."/>
            <person name="Guo W.B."/>
            <person name="Han X.H."/>
            <person name="Huang E.J."/>
            <person name="Li L.F."/>
            <person name="Wei W."/>
            <person name="Gao Y.C."/>
            <person name="Liu J.Z."/>
            <person name="Shao H.Z."/>
            <person name="Wang X."/>
            <person name="Wang C.C."/>
            <person name="Yang T.C."/>
            <person name="Huo Q.B."/>
            <person name="Li W."/>
            <person name="Chen H.Y."/>
            <person name="Chen S.E."/>
            <person name="Zhou L.G."/>
            <person name="Ni X.B."/>
            <person name="Tian J.H."/>
            <person name="Sheng Y."/>
            <person name="Liu T."/>
            <person name="Pan Y.S."/>
            <person name="Xia L.Y."/>
            <person name="Li J."/>
            <person name="Zhao F."/>
            <person name="Cao W.C."/>
        </authorList>
    </citation>
    <scope>NUCLEOTIDE SEQUENCE [LARGE SCALE GENOMIC DNA]</scope>
    <source>
        <strain evidence="4">HaeL-2018</strain>
    </source>
</reference>
<dbReference type="OrthoDB" id="10253736at2759"/>
<dbReference type="AlphaFoldDB" id="A0A9J6GDJ3"/>
<dbReference type="GO" id="GO:0005811">
    <property type="term" value="C:lipid droplet"/>
    <property type="evidence" value="ECO:0007669"/>
    <property type="project" value="TreeGrafter"/>
</dbReference>
<feature type="transmembrane region" description="Helical" evidence="3">
    <location>
        <begin position="6"/>
        <end position="29"/>
    </location>
</feature>
<dbReference type="GO" id="GO:0016616">
    <property type="term" value="F:oxidoreductase activity, acting on the CH-OH group of donors, NAD or NADP as acceptor"/>
    <property type="evidence" value="ECO:0007669"/>
    <property type="project" value="TreeGrafter"/>
</dbReference>
<dbReference type="SUPFAM" id="SSF51735">
    <property type="entry name" value="NAD(P)-binding Rossmann-fold domains"/>
    <property type="match status" value="1"/>
</dbReference>
<evidence type="ECO:0000256" key="2">
    <source>
        <dbReference type="ARBA" id="ARBA00023002"/>
    </source>
</evidence>
<keyword evidence="2" id="KW-0560">Oxidoreductase</keyword>
<sequence>MDGPAVWHIVYNLLLVVYYVIEGMVLKLVPRKYLHRKSVAGETVLVTGAGSGIGRLLSLRFAQRGARLVLWDIDRAGNEETARLIRDAGGKAWTYVCNVGDPKTVYETAARVRDEVGRVDIVVNNAGVVSGKRLMDLPDEMVARTFQINAMAHFWVSAPSGEESRAMRWWFGVTSPCLVSDARVH</sequence>
<evidence type="ECO:0000313" key="4">
    <source>
        <dbReference type="EMBL" id="KAH9372464.1"/>
    </source>
</evidence>